<evidence type="ECO:0000256" key="3">
    <source>
        <dbReference type="ARBA" id="ARBA00022741"/>
    </source>
</evidence>
<feature type="transmembrane region" description="Helical" evidence="7">
    <location>
        <begin position="131"/>
        <end position="154"/>
    </location>
</feature>
<feature type="transmembrane region" description="Helical" evidence="7">
    <location>
        <begin position="247"/>
        <end position="267"/>
    </location>
</feature>
<keyword evidence="13" id="KW-1185">Reference proteome</keyword>
<organism evidence="10 12">
    <name type="scientific">Enterococcus moraviensis ATCC BAA-383</name>
    <dbReference type="NCBI Taxonomy" id="1158609"/>
    <lineage>
        <taxon>Bacteria</taxon>
        <taxon>Bacillati</taxon>
        <taxon>Bacillota</taxon>
        <taxon>Bacilli</taxon>
        <taxon>Lactobacillales</taxon>
        <taxon>Enterococcaceae</taxon>
        <taxon>Enterococcus</taxon>
    </lineage>
</organism>
<evidence type="ECO:0000256" key="6">
    <source>
        <dbReference type="ARBA" id="ARBA00023136"/>
    </source>
</evidence>
<dbReference type="Proteomes" id="UP000014157">
    <property type="component" value="Unassembled WGS sequence"/>
</dbReference>
<evidence type="ECO:0000256" key="2">
    <source>
        <dbReference type="ARBA" id="ARBA00022692"/>
    </source>
</evidence>
<dbReference type="eggNOG" id="COG1132">
    <property type="taxonomic scope" value="Bacteria"/>
</dbReference>
<dbReference type="GO" id="GO:0015421">
    <property type="term" value="F:ABC-type oligopeptide transporter activity"/>
    <property type="evidence" value="ECO:0007669"/>
    <property type="project" value="TreeGrafter"/>
</dbReference>
<evidence type="ECO:0000313" key="10">
    <source>
        <dbReference type="EMBL" id="EOI06979.1"/>
    </source>
</evidence>
<dbReference type="EMBL" id="AJAS01000002">
    <property type="protein sequence ID" value="EOI06979.1"/>
    <property type="molecule type" value="Genomic_DNA"/>
</dbReference>
<feature type="transmembrane region" description="Helical" evidence="7">
    <location>
        <begin position="21"/>
        <end position="41"/>
    </location>
</feature>
<protein>
    <recommendedName>
        <fullName evidence="14">ABC transporter ATP-binding protein</fullName>
    </recommendedName>
</protein>
<comment type="caution">
    <text evidence="10">The sequence shown here is derived from an EMBL/GenBank/DDBJ whole genome shotgun (WGS) entry which is preliminary data.</text>
</comment>
<dbReference type="InterPro" id="IPR003439">
    <property type="entry name" value="ABC_transporter-like_ATP-bd"/>
</dbReference>
<dbReference type="PANTHER" id="PTHR43394:SF1">
    <property type="entry name" value="ATP-BINDING CASSETTE SUB-FAMILY B MEMBER 10, MITOCHONDRIAL"/>
    <property type="match status" value="1"/>
</dbReference>
<dbReference type="InterPro" id="IPR039421">
    <property type="entry name" value="Type_1_exporter"/>
</dbReference>
<evidence type="ECO:0000256" key="4">
    <source>
        <dbReference type="ARBA" id="ARBA00022840"/>
    </source>
</evidence>
<evidence type="ECO:0000313" key="11">
    <source>
        <dbReference type="EMBL" id="EOT65321.1"/>
    </source>
</evidence>
<evidence type="ECO:0000256" key="7">
    <source>
        <dbReference type="SAM" id="Phobius"/>
    </source>
</evidence>
<keyword evidence="4" id="KW-0067">ATP-binding</keyword>
<dbReference type="EMBL" id="ASWB01000004">
    <property type="protein sequence ID" value="EOT65321.1"/>
    <property type="molecule type" value="Genomic_DNA"/>
</dbReference>
<proteinExistence type="predicted"/>
<dbReference type="InterPro" id="IPR011527">
    <property type="entry name" value="ABC1_TM_dom"/>
</dbReference>
<keyword evidence="6 7" id="KW-0472">Membrane</keyword>
<dbReference type="Proteomes" id="UP000013781">
    <property type="component" value="Unassembled WGS sequence"/>
</dbReference>
<dbReference type="Gene3D" id="3.40.50.300">
    <property type="entry name" value="P-loop containing nucleotide triphosphate hydrolases"/>
    <property type="match status" value="1"/>
</dbReference>
<reference evidence="11 13" key="2">
    <citation type="submission" date="2013-03" db="EMBL/GenBank/DDBJ databases">
        <title>The Genome Sequence of Enterococcus moraviensis BAA-383 (PacBio/Illumina hybrid assembly).</title>
        <authorList>
            <consortium name="The Broad Institute Genomics Platform"/>
            <consortium name="The Broad Institute Genome Sequencing Center for Infectious Disease"/>
            <person name="Earl A."/>
            <person name="Russ C."/>
            <person name="Gilmore M."/>
            <person name="Surin D."/>
            <person name="Walker B."/>
            <person name="Young S."/>
            <person name="Zeng Q."/>
            <person name="Gargeya S."/>
            <person name="Fitzgerald M."/>
            <person name="Haas B."/>
            <person name="Abouelleil A."/>
            <person name="Allen A.W."/>
            <person name="Alvarado L."/>
            <person name="Arachchi H.M."/>
            <person name="Berlin A.M."/>
            <person name="Chapman S.B."/>
            <person name="Gainer-Dewar J."/>
            <person name="Goldberg J."/>
            <person name="Griggs A."/>
            <person name="Gujja S."/>
            <person name="Hansen M."/>
            <person name="Howarth C."/>
            <person name="Imamovic A."/>
            <person name="Ireland A."/>
            <person name="Larimer J."/>
            <person name="McCowan C."/>
            <person name="Murphy C."/>
            <person name="Pearson M."/>
            <person name="Poon T.W."/>
            <person name="Priest M."/>
            <person name="Roberts A."/>
            <person name="Saif S."/>
            <person name="Shea T."/>
            <person name="Sisk P."/>
            <person name="Sykes S."/>
            <person name="Wortman J."/>
            <person name="Nusbaum C."/>
            <person name="Birren B."/>
        </authorList>
    </citation>
    <scope>NUCLEOTIDE SEQUENCE [LARGE SCALE GENOMIC DNA]</scope>
    <source>
        <strain evidence="11 13">ATCC BAA-383</strain>
    </source>
</reference>
<keyword evidence="5 7" id="KW-1133">Transmembrane helix</keyword>
<dbReference type="Pfam" id="PF00005">
    <property type="entry name" value="ABC_tran"/>
    <property type="match status" value="1"/>
</dbReference>
<dbReference type="STRING" id="155617.RV09_GL003261"/>
<evidence type="ECO:0008006" key="14">
    <source>
        <dbReference type="Google" id="ProtNLM"/>
    </source>
</evidence>
<dbReference type="SMART" id="SM00382">
    <property type="entry name" value="AAA"/>
    <property type="match status" value="1"/>
</dbReference>
<feature type="domain" description="ABC transmembrane type-1" evidence="9">
    <location>
        <begin position="22"/>
        <end position="300"/>
    </location>
</feature>
<dbReference type="GO" id="GO:0005886">
    <property type="term" value="C:plasma membrane"/>
    <property type="evidence" value="ECO:0007669"/>
    <property type="project" value="UniProtKB-SubCell"/>
</dbReference>
<feature type="transmembrane region" description="Helical" evidence="7">
    <location>
        <begin position="160"/>
        <end position="180"/>
    </location>
</feature>
<dbReference type="Gene3D" id="1.20.1560.10">
    <property type="entry name" value="ABC transporter type 1, transmembrane domain"/>
    <property type="match status" value="1"/>
</dbReference>
<dbReference type="RefSeq" id="WP_010763744.1">
    <property type="nucleotide sequence ID" value="NZ_ASWB01000004.1"/>
</dbReference>
<evidence type="ECO:0000259" key="8">
    <source>
        <dbReference type="PROSITE" id="PS50893"/>
    </source>
</evidence>
<feature type="transmembrane region" description="Helical" evidence="7">
    <location>
        <begin position="273"/>
        <end position="299"/>
    </location>
</feature>
<evidence type="ECO:0000256" key="1">
    <source>
        <dbReference type="ARBA" id="ARBA00004651"/>
    </source>
</evidence>
<dbReference type="PANTHER" id="PTHR43394">
    <property type="entry name" value="ATP-DEPENDENT PERMEASE MDL1, MITOCHONDRIAL"/>
    <property type="match status" value="1"/>
</dbReference>
<dbReference type="Pfam" id="PF00664">
    <property type="entry name" value="ABC_membrane"/>
    <property type="match status" value="1"/>
</dbReference>
<keyword evidence="2 7" id="KW-0812">Transmembrane</keyword>
<accession>R2TP94</accession>
<reference evidence="10 12" key="1">
    <citation type="submission" date="2013-02" db="EMBL/GenBank/DDBJ databases">
        <title>The Genome Sequence of Enterococcus moraviensis BAA-383.</title>
        <authorList>
            <consortium name="The Broad Institute Genome Sequencing Platform"/>
            <consortium name="The Broad Institute Genome Sequencing Center for Infectious Disease"/>
            <person name="Earl A.M."/>
            <person name="Gilmore M.S."/>
            <person name="Lebreton F."/>
            <person name="Walker B."/>
            <person name="Young S.K."/>
            <person name="Zeng Q."/>
            <person name="Gargeya S."/>
            <person name="Fitzgerald M."/>
            <person name="Haas B."/>
            <person name="Abouelleil A."/>
            <person name="Alvarado L."/>
            <person name="Arachchi H.M."/>
            <person name="Berlin A.M."/>
            <person name="Chapman S.B."/>
            <person name="Dewar J."/>
            <person name="Goldberg J."/>
            <person name="Griggs A."/>
            <person name="Gujja S."/>
            <person name="Hansen M."/>
            <person name="Howarth C."/>
            <person name="Imamovic A."/>
            <person name="Larimer J."/>
            <person name="McCowan C."/>
            <person name="Murphy C."/>
            <person name="Neiman D."/>
            <person name="Pearson M."/>
            <person name="Priest M."/>
            <person name="Roberts A."/>
            <person name="Saif S."/>
            <person name="Shea T."/>
            <person name="Sisk P."/>
            <person name="Sykes S."/>
            <person name="Wortman J."/>
            <person name="Nusbaum C."/>
            <person name="Birren B."/>
        </authorList>
    </citation>
    <scope>NUCLEOTIDE SEQUENCE [LARGE SCALE GENOMIC DNA]</scope>
    <source>
        <strain evidence="10 12">ATCC BAA-383</strain>
    </source>
</reference>
<evidence type="ECO:0000256" key="5">
    <source>
        <dbReference type="ARBA" id="ARBA00022989"/>
    </source>
</evidence>
<evidence type="ECO:0000313" key="13">
    <source>
        <dbReference type="Proteomes" id="UP000014157"/>
    </source>
</evidence>
<evidence type="ECO:0000259" key="9">
    <source>
        <dbReference type="PROSITE" id="PS50929"/>
    </source>
</evidence>
<dbReference type="PROSITE" id="PS50893">
    <property type="entry name" value="ABC_TRANSPORTER_2"/>
    <property type="match status" value="1"/>
</dbReference>
<dbReference type="PATRIC" id="fig|1158609.3.peg.306"/>
<dbReference type="PROSITE" id="PS50929">
    <property type="entry name" value="ABC_TM1F"/>
    <property type="match status" value="1"/>
</dbReference>
<feature type="transmembrane region" description="Helical" evidence="7">
    <location>
        <begin position="53"/>
        <end position="73"/>
    </location>
</feature>
<dbReference type="AlphaFoldDB" id="R2TP94"/>
<feature type="domain" description="ABC transporter" evidence="8">
    <location>
        <begin position="333"/>
        <end position="549"/>
    </location>
</feature>
<keyword evidence="3" id="KW-0547">Nucleotide-binding</keyword>
<sequence>MKEYNLIRWLLAFVRHVKGKVLLAVTLGIISNLSVVAIPLIGLHEVLRVTMGLAGQPMQALLWMVICGVIRGVTRYCEQYLNHDIAFRLLAEIRQEIFATIRSLGPAKLIGKKSGDLVTAITTDVEALEVFFAHTISPVLIAIGTTVITVSYLWQYSVLLGLILLLGQLIVGIVIPVVGYRKSRALGDDYQKSFVELNQTVMENTASLQDITQYAIETEQLEKLTSAGDQLNVQYKRRLAQESQLRILSEIVILTTAVSVLVVGVAVNLSAEAVLTATVLSLSSFGSVLALSGLGSALLTTLASGRRLFALTTERPDVDFAASHKGITEFEKSSIENVSFSYATEQRVVLSDLTLSIEKGAVIGIGGQSGNGKSTLVKLLMRYWDPQSGRIMFDQTNVNDLQEESLHQIEGVMEQATFIFEDTVGNNIGLGKKQATQEEIEASAKKASLHEWIMSLPEQYETKIGGNNRSISDGERQRIGLARLFLHDAPFLLLDEPTSNLDYLNEQAILQALTSGMMDKTVLLISHRDTTLSITDRRYDLSGGTLFKQ</sequence>
<dbReference type="GO" id="GO:0005524">
    <property type="term" value="F:ATP binding"/>
    <property type="evidence" value="ECO:0007669"/>
    <property type="project" value="UniProtKB-KW"/>
</dbReference>
<dbReference type="InterPro" id="IPR027417">
    <property type="entry name" value="P-loop_NTPase"/>
</dbReference>
<dbReference type="SUPFAM" id="SSF52540">
    <property type="entry name" value="P-loop containing nucleoside triphosphate hydrolases"/>
    <property type="match status" value="1"/>
</dbReference>
<comment type="subcellular location">
    <subcellularLocation>
        <location evidence="1">Cell membrane</location>
        <topology evidence="1">Multi-pass membrane protein</topology>
    </subcellularLocation>
</comment>
<evidence type="ECO:0000313" key="12">
    <source>
        <dbReference type="Proteomes" id="UP000013781"/>
    </source>
</evidence>
<dbReference type="InterPro" id="IPR036640">
    <property type="entry name" value="ABC1_TM_sf"/>
</dbReference>
<name>R2TP94_9ENTE</name>
<gene>
    <name evidence="11" type="ORF">I586_03055</name>
    <name evidence="10" type="ORF">UAY_00321</name>
</gene>
<dbReference type="GO" id="GO:0016887">
    <property type="term" value="F:ATP hydrolysis activity"/>
    <property type="evidence" value="ECO:0007669"/>
    <property type="project" value="InterPro"/>
</dbReference>
<dbReference type="InterPro" id="IPR003593">
    <property type="entry name" value="AAA+_ATPase"/>
</dbReference>
<dbReference type="OrthoDB" id="9762778at2"/>
<dbReference type="SUPFAM" id="SSF90123">
    <property type="entry name" value="ABC transporter transmembrane region"/>
    <property type="match status" value="1"/>
</dbReference>
<dbReference type="HOGENOM" id="CLU_000604_84_9_9"/>